<dbReference type="AlphaFoldDB" id="A0A3E5FYZ6"/>
<dbReference type="EMBL" id="CZAE01000046">
    <property type="protein sequence ID" value="CUQ33794.1"/>
    <property type="molecule type" value="Genomic_DNA"/>
</dbReference>
<keyword evidence="5" id="KW-1185">Reference proteome</keyword>
<evidence type="ECO:0000313" key="5">
    <source>
        <dbReference type="Proteomes" id="UP001060104"/>
    </source>
</evidence>
<accession>A0A3E5FYZ6</accession>
<proteinExistence type="predicted"/>
<reference evidence="2 4" key="1">
    <citation type="submission" date="2015-09" db="EMBL/GenBank/DDBJ databases">
        <authorList>
            <consortium name="Pathogen Informatics"/>
        </authorList>
    </citation>
    <scope>NUCLEOTIDE SEQUENCE [LARGE SCALE GENOMIC DNA]</scope>
    <source>
        <strain evidence="2 4">2789STDY5834846</strain>
    </source>
</reference>
<protein>
    <submittedName>
        <fullName evidence="2">Uncharacterized protein</fullName>
    </submittedName>
</protein>
<evidence type="ECO:0000313" key="4">
    <source>
        <dbReference type="Proteomes" id="UP000095606"/>
    </source>
</evidence>
<accession>A0A174VG33</accession>
<name>A0A3E5FYZ6_9BACE</name>
<evidence type="ECO:0000313" key="3">
    <source>
        <dbReference type="EMBL" id="UVQ74186.1"/>
    </source>
</evidence>
<dbReference type="EMBL" id="CP103141">
    <property type="protein sequence ID" value="UVQ74186.1"/>
    <property type="molecule type" value="Genomic_DNA"/>
</dbReference>
<sequence>MDYLRRLGLEKGKPLTPLKVCHAKSDWKLTNPLTPASVRGDKRNVCFTNNFLYLTYCKLGSDKRVLGFMKLKHGNKEAVSILEFVGTKIDQFRYVGKGGKKDLSEPAEPAEESSGNKGGPGRKSKYGLEEVMVFYNMVQSKKCTYEDVKRDYGISRSAIRKRVYRARIAYGTHG</sequence>
<dbReference type="RefSeq" id="WP_117615708.1">
    <property type="nucleotide sequence ID" value="NZ_CABMFH010000054.1"/>
</dbReference>
<gene>
    <name evidence="2" type="ORF">ERS852461_05058</name>
    <name evidence="3" type="ORF">NXY30_24960</name>
</gene>
<evidence type="ECO:0000313" key="2">
    <source>
        <dbReference type="EMBL" id="CUQ33794.1"/>
    </source>
</evidence>
<reference evidence="3" key="2">
    <citation type="submission" date="2022-08" db="EMBL/GenBank/DDBJ databases">
        <title>Genome Sequencing of Bacteroides fragilis Group Isolates with Nanopore Technology.</title>
        <authorList>
            <person name="Tisza M.J."/>
            <person name="Smith D."/>
            <person name="Dekker J.P."/>
        </authorList>
    </citation>
    <scope>NUCLEOTIDE SEQUENCE</scope>
    <source>
        <strain evidence="3">BFG-527</strain>
    </source>
</reference>
<organism evidence="2 4">
    <name type="scientific">Bacteroides faecis</name>
    <dbReference type="NCBI Taxonomy" id="674529"/>
    <lineage>
        <taxon>Bacteria</taxon>
        <taxon>Pseudomonadati</taxon>
        <taxon>Bacteroidota</taxon>
        <taxon>Bacteroidia</taxon>
        <taxon>Bacteroidales</taxon>
        <taxon>Bacteroidaceae</taxon>
        <taxon>Bacteroides</taxon>
    </lineage>
</organism>
<dbReference type="GeneID" id="69591407"/>
<dbReference type="Proteomes" id="UP000095606">
    <property type="component" value="Unassembled WGS sequence"/>
</dbReference>
<feature type="region of interest" description="Disordered" evidence="1">
    <location>
        <begin position="99"/>
        <end position="123"/>
    </location>
</feature>
<dbReference type="Proteomes" id="UP001060104">
    <property type="component" value="Chromosome"/>
</dbReference>
<evidence type="ECO:0000256" key="1">
    <source>
        <dbReference type="SAM" id="MobiDB-lite"/>
    </source>
</evidence>